<dbReference type="SUPFAM" id="SSF75169">
    <property type="entry name" value="DsrEFH-like"/>
    <property type="match status" value="1"/>
</dbReference>
<sequence length="171" mass="19378">MLVVFFLSVEPYLLLYYPLPLDQTIVIDSLKIWVSELELYINLKPQKFEEGIRLEKFLFVLSRGLEDPVRATRVFQLAKVAKEKGHEVNIFLVDDAVAYAILGLADNVVAPTGDNAKQYIDYLVEKKVTFHLCTPCARTRLFGEDQFIEGAKLSTAGILIDLATESKVFTF</sequence>
<dbReference type="Proteomes" id="UP000238916">
    <property type="component" value="Unassembled WGS sequence"/>
</dbReference>
<dbReference type="InterPro" id="IPR003787">
    <property type="entry name" value="Sulphur_relay_DsrE/F-like"/>
</dbReference>
<reference evidence="2" key="1">
    <citation type="submission" date="2018-02" db="EMBL/GenBank/DDBJ databases">
        <authorList>
            <person name="Hausmann B."/>
        </authorList>
    </citation>
    <scope>NUCLEOTIDE SEQUENCE [LARGE SCALE GENOMIC DNA]</scope>
    <source>
        <strain evidence="2">Peat soil MAG SbF1</strain>
    </source>
</reference>
<dbReference type="AlphaFoldDB" id="A0A2U3KB24"/>
<protein>
    <submittedName>
        <fullName evidence="1">Peroxiredoxin (Modular protein)</fullName>
    </submittedName>
</protein>
<dbReference type="EMBL" id="OMOF01000079">
    <property type="protein sequence ID" value="SPF36863.1"/>
    <property type="molecule type" value="Genomic_DNA"/>
</dbReference>
<evidence type="ECO:0000313" key="1">
    <source>
        <dbReference type="EMBL" id="SPF36863.1"/>
    </source>
</evidence>
<dbReference type="Gene3D" id="3.40.1260.10">
    <property type="entry name" value="DsrEFH-like"/>
    <property type="match status" value="1"/>
</dbReference>
<organism evidence="1 2">
    <name type="scientific">Candidatus Desulfosporosinus infrequens</name>
    <dbReference type="NCBI Taxonomy" id="2043169"/>
    <lineage>
        <taxon>Bacteria</taxon>
        <taxon>Bacillati</taxon>
        <taxon>Bacillota</taxon>
        <taxon>Clostridia</taxon>
        <taxon>Eubacteriales</taxon>
        <taxon>Desulfitobacteriaceae</taxon>
        <taxon>Desulfosporosinus</taxon>
    </lineage>
</organism>
<proteinExistence type="predicted"/>
<accession>A0A2U3KB24</accession>
<gene>
    <name evidence="1" type="ORF">SBF1_170004</name>
</gene>
<name>A0A2U3KB24_9FIRM</name>
<evidence type="ECO:0000313" key="2">
    <source>
        <dbReference type="Proteomes" id="UP000238916"/>
    </source>
</evidence>
<dbReference type="InterPro" id="IPR027396">
    <property type="entry name" value="DsrEFH-like"/>
</dbReference>
<dbReference type="Pfam" id="PF02635">
    <property type="entry name" value="DsrE"/>
    <property type="match status" value="1"/>
</dbReference>